<dbReference type="HOGENOM" id="CLU_793407_0_0_1"/>
<proteinExistence type="predicted"/>
<protein>
    <submittedName>
        <fullName evidence="1">Uncharacterized protein</fullName>
    </submittedName>
</protein>
<dbReference type="KEGG" id="tet:TTHERM_00151440"/>
<dbReference type="EMBL" id="GG662603">
    <property type="protein sequence ID" value="EAS01434.2"/>
    <property type="molecule type" value="Genomic_DNA"/>
</dbReference>
<dbReference type="InParanoid" id="I7M9E5"/>
<dbReference type="GeneID" id="7840016"/>
<name>I7M9E5_TETTS</name>
<organism evidence="1 2">
    <name type="scientific">Tetrahymena thermophila (strain SB210)</name>
    <dbReference type="NCBI Taxonomy" id="312017"/>
    <lineage>
        <taxon>Eukaryota</taxon>
        <taxon>Sar</taxon>
        <taxon>Alveolata</taxon>
        <taxon>Ciliophora</taxon>
        <taxon>Intramacronucleata</taxon>
        <taxon>Oligohymenophorea</taxon>
        <taxon>Hymenostomatida</taxon>
        <taxon>Tetrahymenina</taxon>
        <taxon>Tetrahymenidae</taxon>
        <taxon>Tetrahymena</taxon>
    </lineage>
</organism>
<dbReference type="Proteomes" id="UP000009168">
    <property type="component" value="Unassembled WGS sequence"/>
</dbReference>
<evidence type="ECO:0000313" key="1">
    <source>
        <dbReference type="EMBL" id="EAS01434.2"/>
    </source>
</evidence>
<evidence type="ECO:0000313" key="2">
    <source>
        <dbReference type="Proteomes" id="UP000009168"/>
    </source>
</evidence>
<reference evidence="2" key="1">
    <citation type="journal article" date="2006" name="PLoS Biol.">
        <title>Macronuclear genome sequence of the ciliate Tetrahymena thermophila, a model eukaryote.</title>
        <authorList>
            <person name="Eisen J.A."/>
            <person name="Coyne R.S."/>
            <person name="Wu M."/>
            <person name="Wu D."/>
            <person name="Thiagarajan M."/>
            <person name="Wortman J.R."/>
            <person name="Badger J.H."/>
            <person name="Ren Q."/>
            <person name="Amedeo P."/>
            <person name="Jones K.M."/>
            <person name="Tallon L.J."/>
            <person name="Delcher A.L."/>
            <person name="Salzberg S.L."/>
            <person name="Silva J.C."/>
            <person name="Haas B.J."/>
            <person name="Majoros W.H."/>
            <person name="Farzad M."/>
            <person name="Carlton J.M."/>
            <person name="Smith R.K. Jr."/>
            <person name="Garg J."/>
            <person name="Pearlman R.E."/>
            <person name="Karrer K.M."/>
            <person name="Sun L."/>
            <person name="Manning G."/>
            <person name="Elde N.C."/>
            <person name="Turkewitz A.P."/>
            <person name="Asai D.J."/>
            <person name="Wilkes D.E."/>
            <person name="Wang Y."/>
            <person name="Cai H."/>
            <person name="Collins K."/>
            <person name="Stewart B.A."/>
            <person name="Lee S.R."/>
            <person name="Wilamowska K."/>
            <person name="Weinberg Z."/>
            <person name="Ruzzo W.L."/>
            <person name="Wloga D."/>
            <person name="Gaertig J."/>
            <person name="Frankel J."/>
            <person name="Tsao C.-C."/>
            <person name="Gorovsky M.A."/>
            <person name="Keeling P.J."/>
            <person name="Waller R.F."/>
            <person name="Patron N.J."/>
            <person name="Cherry J.M."/>
            <person name="Stover N.A."/>
            <person name="Krieger C.J."/>
            <person name="del Toro C."/>
            <person name="Ryder H.F."/>
            <person name="Williamson S.C."/>
            <person name="Barbeau R.A."/>
            <person name="Hamilton E.P."/>
            <person name="Orias E."/>
        </authorList>
    </citation>
    <scope>NUCLEOTIDE SEQUENCE [LARGE SCALE GENOMIC DNA]</scope>
    <source>
        <strain evidence="2">SB210</strain>
    </source>
</reference>
<dbReference type="AlphaFoldDB" id="I7M9E5"/>
<dbReference type="RefSeq" id="XP_001021680.2">
    <property type="nucleotide sequence ID" value="XM_001021680.3"/>
</dbReference>
<gene>
    <name evidence="1" type="ORF">TTHERM_00151440</name>
</gene>
<accession>I7M9E5</accession>
<sequence length="350" mass="41291">MIELDKLFENEIFLKKLQIIIDERFELKVQKGQNEVANDKSFNESVILPRNQESTNDLFGDDEKNQKSLRIEFEKLSTNHKNNEENVSQFIEEIKKEKEQDQLQDFLGDINTSCQSDSNQTQYQQQMDQMHKRKEQIIGQLNNVLIGITQFNLEQQLKKLLDSIESRLGRCEKVCLEKLVTANNSNQLNNQNLESISKNFTTIHSEIKKINSFLDVIQEEQLHQKLKIEESYQTTKKPYHSRNKSVQNQNNFINGQYNSMGGGDFIPDVILQELQMHRIDIDAKDESIKHLEHKIIKVQQDCFKLEEDQEEKFKIFEEKIINIWQSIAFMTENITEINRKLEKKKSGIFF</sequence>
<keyword evidence="2" id="KW-1185">Reference proteome</keyword>